<dbReference type="FunFam" id="1.10.150.170:FF:000001">
    <property type="entry name" value="Ribosomal RNA small subunit methyltransferase H"/>
    <property type="match status" value="1"/>
</dbReference>
<proteinExistence type="inferred from homology"/>
<comment type="similarity">
    <text evidence="1 7">Belongs to the methyltransferase superfamily. RsmH family.</text>
</comment>
<dbReference type="NCBIfam" id="TIGR00006">
    <property type="entry name" value="16S rRNA (cytosine(1402)-N(4))-methyltransferase RsmH"/>
    <property type="match status" value="1"/>
</dbReference>
<evidence type="ECO:0000256" key="6">
    <source>
        <dbReference type="ARBA" id="ARBA00022691"/>
    </source>
</evidence>
<dbReference type="PANTHER" id="PTHR11265">
    <property type="entry name" value="S-ADENOSYL-METHYLTRANSFERASE MRAW"/>
    <property type="match status" value="1"/>
</dbReference>
<comment type="subcellular location">
    <subcellularLocation>
        <location evidence="7">Cytoplasm</location>
    </subcellularLocation>
</comment>
<evidence type="ECO:0000256" key="4">
    <source>
        <dbReference type="ARBA" id="ARBA00022603"/>
    </source>
</evidence>
<dbReference type="Gene3D" id="1.10.150.170">
    <property type="entry name" value="Putative methyltransferase TM0872, insert domain"/>
    <property type="match status" value="1"/>
</dbReference>
<evidence type="ECO:0000256" key="1">
    <source>
        <dbReference type="ARBA" id="ARBA00010396"/>
    </source>
</evidence>
<reference evidence="8 9" key="1">
    <citation type="journal article" date="2012" name="Stand. Genomic Sci.">
        <title>Complete genome sequence of Marinomonas posidonica type strain (IVIA-Po-181(T)).</title>
        <authorList>
            <person name="Lucas-Elio P."/>
            <person name="Goodwin L."/>
            <person name="Woyke T."/>
            <person name="Pitluck S."/>
            <person name="Nolan M."/>
            <person name="Kyrpides N.C."/>
            <person name="Detter J.C."/>
            <person name="Copeland A."/>
            <person name="Lu M."/>
            <person name="Bruce D."/>
            <person name="Detter C."/>
            <person name="Tapia R."/>
            <person name="Han S."/>
            <person name="Land M.L."/>
            <person name="Ivanova N."/>
            <person name="Mikhailova N."/>
            <person name="Johnston A.W."/>
            <person name="Sanchez-Amat A."/>
        </authorList>
    </citation>
    <scope>NUCLEOTIDE SEQUENCE [LARGE SCALE GENOMIC DNA]</scope>
    <source>
        <strain evidence="9">CECT 7376 / NCIMB 14433 / IVIA-Po-181</strain>
    </source>
</reference>
<dbReference type="Pfam" id="PF01795">
    <property type="entry name" value="Methyltransf_5"/>
    <property type="match status" value="1"/>
</dbReference>
<dbReference type="InterPro" id="IPR002903">
    <property type="entry name" value="RsmH"/>
</dbReference>
<dbReference type="GO" id="GO:0070475">
    <property type="term" value="P:rRNA base methylation"/>
    <property type="evidence" value="ECO:0007669"/>
    <property type="project" value="UniProtKB-UniRule"/>
</dbReference>
<dbReference type="EC" id="2.1.1.199" evidence="7"/>
<keyword evidence="5 7" id="KW-0808">Transferase</keyword>
<dbReference type="HAMAP" id="MF_01007">
    <property type="entry name" value="16SrRNA_methyltr_H"/>
    <property type="match status" value="1"/>
</dbReference>
<dbReference type="eggNOG" id="COG0275">
    <property type="taxonomic scope" value="Bacteria"/>
</dbReference>
<comment type="catalytic activity">
    <reaction evidence="7">
        <text>cytidine(1402) in 16S rRNA + S-adenosyl-L-methionine = N(4)-methylcytidine(1402) in 16S rRNA + S-adenosyl-L-homocysteine + H(+)</text>
        <dbReference type="Rhea" id="RHEA:42928"/>
        <dbReference type="Rhea" id="RHEA-COMP:10286"/>
        <dbReference type="Rhea" id="RHEA-COMP:10287"/>
        <dbReference type="ChEBI" id="CHEBI:15378"/>
        <dbReference type="ChEBI" id="CHEBI:57856"/>
        <dbReference type="ChEBI" id="CHEBI:59789"/>
        <dbReference type="ChEBI" id="CHEBI:74506"/>
        <dbReference type="ChEBI" id="CHEBI:82748"/>
        <dbReference type="EC" id="2.1.1.199"/>
    </reaction>
</comment>
<feature type="binding site" evidence="7">
    <location>
        <position position="81"/>
    </location>
    <ligand>
        <name>S-adenosyl-L-methionine</name>
        <dbReference type="ChEBI" id="CHEBI:59789"/>
    </ligand>
</feature>
<keyword evidence="6 7" id="KW-0949">S-adenosyl-L-methionine</keyword>
<name>F6CXD8_MARPP</name>
<evidence type="ECO:0000313" key="9">
    <source>
        <dbReference type="Proteomes" id="UP000009230"/>
    </source>
</evidence>
<evidence type="ECO:0000256" key="2">
    <source>
        <dbReference type="ARBA" id="ARBA00022490"/>
    </source>
</evidence>
<evidence type="ECO:0000256" key="3">
    <source>
        <dbReference type="ARBA" id="ARBA00022552"/>
    </source>
</evidence>
<keyword evidence="2 7" id="KW-0963">Cytoplasm</keyword>
<sequence length="312" mass="34826">MTNAEHEHISVMLNESVDMLVTNDKGDYVDGTFGRGGHTRLVLSRLKDGRMLGFDKDPVAIEFGRELAAEDARFNIVQDSFANMAERIPQVFGDAKVDGVMMDLGVSSPQLDDAERGFSFMNDGPLDMRMNPNEGLSAAEWIARVDEKDLADVMYQYGEERFSRRIAKAICEYRSHTPIVTTLQLAKIVAEANPAWEKGKNPATRAFQGIRIHINNELGDLEKGLEAAVDALKIGGRLVVISFHSLEDRIVKRFMKLKAKGPELPRHLPIRNAHLDIKFKTIGKAIKPSKNEVGDNVRSRSAVLRVLERVSD</sequence>
<dbReference type="Gene3D" id="3.40.50.150">
    <property type="entry name" value="Vaccinia Virus protein VP39"/>
    <property type="match status" value="1"/>
</dbReference>
<dbReference type="SUPFAM" id="SSF53335">
    <property type="entry name" value="S-adenosyl-L-methionine-dependent methyltransferases"/>
    <property type="match status" value="1"/>
</dbReference>
<feature type="binding site" evidence="7">
    <location>
        <position position="103"/>
    </location>
    <ligand>
        <name>S-adenosyl-L-methionine</name>
        <dbReference type="ChEBI" id="CHEBI:59789"/>
    </ligand>
</feature>
<dbReference type="PANTHER" id="PTHR11265:SF0">
    <property type="entry name" value="12S RRNA N4-METHYLCYTIDINE METHYLTRANSFERASE"/>
    <property type="match status" value="1"/>
</dbReference>
<feature type="binding site" evidence="7">
    <location>
        <position position="55"/>
    </location>
    <ligand>
        <name>S-adenosyl-L-methionine</name>
        <dbReference type="ChEBI" id="CHEBI:59789"/>
    </ligand>
</feature>
<dbReference type="GO" id="GO:0005737">
    <property type="term" value="C:cytoplasm"/>
    <property type="evidence" value="ECO:0007669"/>
    <property type="project" value="UniProtKB-SubCell"/>
</dbReference>
<keyword evidence="4 7" id="KW-0489">Methyltransferase</keyword>
<keyword evidence="9" id="KW-1185">Reference proteome</keyword>
<dbReference type="OrthoDB" id="9806637at2"/>
<dbReference type="InterPro" id="IPR029063">
    <property type="entry name" value="SAM-dependent_MTases_sf"/>
</dbReference>
<dbReference type="SUPFAM" id="SSF81799">
    <property type="entry name" value="Putative methyltransferase TM0872, insert domain"/>
    <property type="match status" value="1"/>
</dbReference>
<protein>
    <recommendedName>
        <fullName evidence="7">Ribosomal RNA small subunit methyltransferase H</fullName>
        <ecNumber evidence="7">2.1.1.199</ecNumber>
    </recommendedName>
    <alternativeName>
        <fullName evidence="7">16S rRNA m(4)C1402 methyltransferase</fullName>
    </alternativeName>
    <alternativeName>
        <fullName evidence="7">rRNA (cytosine-N(4)-)-methyltransferase RsmH</fullName>
    </alternativeName>
</protein>
<feature type="binding site" evidence="7">
    <location>
        <position position="110"/>
    </location>
    <ligand>
        <name>S-adenosyl-L-methionine</name>
        <dbReference type="ChEBI" id="CHEBI:59789"/>
    </ligand>
</feature>
<evidence type="ECO:0000256" key="7">
    <source>
        <dbReference type="HAMAP-Rule" id="MF_01007"/>
    </source>
</evidence>
<accession>F6CXD8</accession>
<evidence type="ECO:0000313" key="8">
    <source>
        <dbReference type="EMBL" id="AEF54491.1"/>
    </source>
</evidence>
<dbReference type="RefSeq" id="WP_013795966.1">
    <property type="nucleotide sequence ID" value="NC_015559.1"/>
</dbReference>
<gene>
    <name evidence="7" type="primary">rsmH</name>
    <name evidence="8" type="ordered locus">Mar181_1448</name>
</gene>
<feature type="binding site" evidence="7">
    <location>
        <begin position="36"/>
        <end position="38"/>
    </location>
    <ligand>
        <name>S-adenosyl-L-methionine</name>
        <dbReference type="ChEBI" id="CHEBI:59789"/>
    </ligand>
</feature>
<keyword evidence="3 7" id="KW-0698">rRNA processing</keyword>
<dbReference type="Proteomes" id="UP000009230">
    <property type="component" value="Chromosome"/>
</dbReference>
<comment type="function">
    <text evidence="7">Specifically methylates the N4 position of cytidine in position 1402 (C1402) of 16S rRNA.</text>
</comment>
<dbReference type="GO" id="GO:0071424">
    <property type="term" value="F:rRNA (cytosine-N4-)-methyltransferase activity"/>
    <property type="evidence" value="ECO:0007669"/>
    <property type="project" value="UniProtKB-UniRule"/>
</dbReference>
<dbReference type="AlphaFoldDB" id="F6CXD8"/>
<evidence type="ECO:0000256" key="5">
    <source>
        <dbReference type="ARBA" id="ARBA00022679"/>
    </source>
</evidence>
<dbReference type="HOGENOM" id="CLU_038422_2_0_6"/>
<dbReference type="KEGG" id="mpc:Mar181_1448"/>
<dbReference type="EMBL" id="CP002771">
    <property type="protein sequence ID" value="AEF54491.1"/>
    <property type="molecule type" value="Genomic_DNA"/>
</dbReference>
<dbReference type="PIRSF" id="PIRSF004486">
    <property type="entry name" value="MraW"/>
    <property type="match status" value="1"/>
</dbReference>
<dbReference type="InterPro" id="IPR023397">
    <property type="entry name" value="SAM-dep_MeTrfase_MraW_recog"/>
</dbReference>
<organism evidence="8 9">
    <name type="scientific">Marinomonas posidonica (strain CECT 7376 / NCIMB 14433 / IVIA-Po-181)</name>
    <dbReference type="NCBI Taxonomy" id="491952"/>
    <lineage>
        <taxon>Bacteria</taxon>
        <taxon>Pseudomonadati</taxon>
        <taxon>Pseudomonadota</taxon>
        <taxon>Gammaproteobacteria</taxon>
        <taxon>Oceanospirillales</taxon>
        <taxon>Oceanospirillaceae</taxon>
        <taxon>Marinomonas</taxon>
    </lineage>
</organism>
<dbReference type="STRING" id="491952.Mar181_1448"/>